<evidence type="ECO:0000256" key="14">
    <source>
        <dbReference type="ARBA" id="ARBA00022989"/>
    </source>
</evidence>
<dbReference type="Gene3D" id="3.40.50.2300">
    <property type="match status" value="1"/>
</dbReference>
<dbReference type="PANTHER" id="PTHR24421">
    <property type="entry name" value="NITRATE/NITRITE SENSOR PROTEIN NARX-RELATED"/>
    <property type="match status" value="1"/>
</dbReference>
<dbReference type="SUPFAM" id="SSF55874">
    <property type="entry name" value="ATPase domain of HSP90 chaperone/DNA topoisomerase II/histidine kinase"/>
    <property type="match status" value="1"/>
</dbReference>
<dbReference type="GO" id="GO:0046872">
    <property type="term" value="F:metal ion binding"/>
    <property type="evidence" value="ECO:0007669"/>
    <property type="project" value="UniProtKB-KW"/>
</dbReference>
<evidence type="ECO:0000256" key="5">
    <source>
        <dbReference type="ARBA" id="ARBA00012438"/>
    </source>
</evidence>
<dbReference type="CDD" id="cd17535">
    <property type="entry name" value="REC_NarL-like"/>
    <property type="match status" value="1"/>
</dbReference>
<dbReference type="PANTHER" id="PTHR24421:SF58">
    <property type="entry name" value="SIGNAL TRANSDUCTION HISTIDINE-PROTEIN KINASE_PHOSPHATASE UHPB"/>
    <property type="match status" value="1"/>
</dbReference>
<gene>
    <name evidence="26" type="ORF">NSJP_3289</name>
</gene>
<evidence type="ECO:0000256" key="2">
    <source>
        <dbReference type="ARBA" id="ARBA00001966"/>
    </source>
</evidence>
<feature type="transmembrane region" description="Helical" evidence="23">
    <location>
        <begin position="43"/>
        <end position="65"/>
    </location>
</feature>
<evidence type="ECO:0000256" key="3">
    <source>
        <dbReference type="ARBA" id="ARBA00004496"/>
    </source>
</evidence>
<feature type="transmembrane region" description="Helical" evidence="23">
    <location>
        <begin position="121"/>
        <end position="142"/>
    </location>
</feature>
<feature type="transmembrane region" description="Helical" evidence="23">
    <location>
        <begin position="77"/>
        <end position="101"/>
    </location>
</feature>
<evidence type="ECO:0000256" key="6">
    <source>
        <dbReference type="ARBA" id="ARBA00017322"/>
    </source>
</evidence>
<dbReference type="InterPro" id="IPR007895">
    <property type="entry name" value="MASE1"/>
</dbReference>
<keyword evidence="11 23" id="KW-0812">Transmembrane</keyword>
<keyword evidence="12" id="KW-0479">Metal-binding</keyword>
<dbReference type="Proteomes" id="UP000192042">
    <property type="component" value="Chromosome I"/>
</dbReference>
<feature type="modified residue" description="4-aspartylphosphate" evidence="21">
    <location>
        <position position="615"/>
    </location>
</feature>
<dbReference type="GO" id="GO:0046983">
    <property type="term" value="F:protein dimerization activity"/>
    <property type="evidence" value="ECO:0007669"/>
    <property type="project" value="InterPro"/>
</dbReference>
<evidence type="ECO:0000256" key="8">
    <source>
        <dbReference type="ARBA" id="ARBA00022485"/>
    </source>
</evidence>
<keyword evidence="10" id="KW-0808">Transferase</keyword>
<dbReference type="Pfam" id="PF02518">
    <property type="entry name" value="HATPase_c"/>
    <property type="match status" value="1"/>
</dbReference>
<keyword evidence="17" id="KW-0411">Iron-sulfur</keyword>
<keyword evidence="18 23" id="KW-0472">Membrane</keyword>
<comment type="catalytic activity">
    <reaction evidence="1">
        <text>ATP + protein L-histidine = ADP + protein N-phospho-L-histidine.</text>
        <dbReference type="EC" id="2.7.13.3"/>
    </reaction>
</comment>
<dbReference type="InterPro" id="IPR004358">
    <property type="entry name" value="Sig_transdc_His_kin-like_C"/>
</dbReference>
<evidence type="ECO:0000256" key="13">
    <source>
        <dbReference type="ARBA" id="ARBA00022777"/>
    </source>
</evidence>
<evidence type="ECO:0000259" key="24">
    <source>
        <dbReference type="PROSITE" id="PS50109"/>
    </source>
</evidence>
<keyword evidence="16" id="KW-0902">Two-component regulatory system</keyword>
<dbReference type="InterPro" id="IPR011712">
    <property type="entry name" value="Sig_transdc_His_kin_sub3_dim/P"/>
</dbReference>
<feature type="transmembrane region" description="Helical" evidence="23">
    <location>
        <begin position="189"/>
        <end position="211"/>
    </location>
</feature>
<evidence type="ECO:0000256" key="4">
    <source>
        <dbReference type="ARBA" id="ARBA00004651"/>
    </source>
</evidence>
<dbReference type="STRING" id="1325564.NSJP_3289"/>
<dbReference type="InterPro" id="IPR001789">
    <property type="entry name" value="Sig_transdc_resp-reg_receiver"/>
</dbReference>
<keyword evidence="15" id="KW-0408">Iron</keyword>
<feature type="transmembrane region" description="Helical" evidence="23">
    <location>
        <begin position="271"/>
        <end position="291"/>
    </location>
</feature>
<dbReference type="GO" id="GO:0005737">
    <property type="term" value="C:cytoplasm"/>
    <property type="evidence" value="ECO:0007669"/>
    <property type="project" value="UniProtKB-SubCell"/>
</dbReference>
<dbReference type="EMBL" id="LT828648">
    <property type="protein sequence ID" value="SLM49456.1"/>
    <property type="molecule type" value="Genomic_DNA"/>
</dbReference>
<dbReference type="GO" id="GO:0000155">
    <property type="term" value="F:phosphorelay sensor kinase activity"/>
    <property type="evidence" value="ECO:0007669"/>
    <property type="project" value="InterPro"/>
</dbReference>
<organism evidence="26 27">
    <name type="scientific">Nitrospira japonica</name>
    <dbReference type="NCBI Taxonomy" id="1325564"/>
    <lineage>
        <taxon>Bacteria</taxon>
        <taxon>Pseudomonadati</taxon>
        <taxon>Nitrospirota</taxon>
        <taxon>Nitrospiria</taxon>
        <taxon>Nitrospirales</taxon>
        <taxon>Nitrospiraceae</taxon>
        <taxon>Nitrospira</taxon>
    </lineage>
</organism>
<dbReference type="InterPro" id="IPR011006">
    <property type="entry name" value="CheY-like_superfamily"/>
</dbReference>
<keyword evidence="9" id="KW-0963">Cytoplasm</keyword>
<evidence type="ECO:0000256" key="17">
    <source>
        <dbReference type="ARBA" id="ARBA00023014"/>
    </source>
</evidence>
<dbReference type="AlphaFoldDB" id="A0A1W1I8X2"/>
<evidence type="ECO:0000256" key="7">
    <source>
        <dbReference type="ARBA" id="ARBA00022475"/>
    </source>
</evidence>
<dbReference type="GO" id="GO:0051539">
    <property type="term" value="F:4 iron, 4 sulfur cluster binding"/>
    <property type="evidence" value="ECO:0007669"/>
    <property type="project" value="UniProtKB-KW"/>
</dbReference>
<keyword evidence="21" id="KW-0597">Phosphoprotein</keyword>
<feature type="domain" description="Histidine kinase" evidence="24">
    <location>
        <begin position="446"/>
        <end position="538"/>
    </location>
</feature>
<dbReference type="Gene3D" id="1.20.5.1930">
    <property type="match status" value="1"/>
</dbReference>
<dbReference type="SMART" id="SM00387">
    <property type="entry name" value="HATPase_c"/>
    <property type="match status" value="1"/>
</dbReference>
<dbReference type="Pfam" id="PF00072">
    <property type="entry name" value="Response_reg"/>
    <property type="match status" value="1"/>
</dbReference>
<feature type="transmembrane region" description="Helical" evidence="23">
    <location>
        <begin position="242"/>
        <end position="259"/>
    </location>
</feature>
<dbReference type="PROSITE" id="PS50109">
    <property type="entry name" value="HIS_KIN"/>
    <property type="match status" value="1"/>
</dbReference>
<feature type="transmembrane region" description="Helical" evidence="23">
    <location>
        <begin position="217"/>
        <end position="235"/>
    </location>
</feature>
<keyword evidence="7" id="KW-1003">Cell membrane</keyword>
<evidence type="ECO:0000256" key="9">
    <source>
        <dbReference type="ARBA" id="ARBA00022490"/>
    </source>
</evidence>
<dbReference type="SMART" id="SM00448">
    <property type="entry name" value="REC"/>
    <property type="match status" value="1"/>
</dbReference>
<feature type="transmembrane region" description="Helical" evidence="23">
    <location>
        <begin position="12"/>
        <end position="31"/>
    </location>
</feature>
<comment type="cofactor">
    <cofactor evidence="2">
        <name>[4Fe-4S] cluster</name>
        <dbReference type="ChEBI" id="CHEBI:49883"/>
    </cofactor>
</comment>
<dbReference type="CDD" id="cd16917">
    <property type="entry name" value="HATPase_UhpB-NarQ-NarX-like"/>
    <property type="match status" value="1"/>
</dbReference>
<evidence type="ECO:0000259" key="25">
    <source>
        <dbReference type="PROSITE" id="PS50110"/>
    </source>
</evidence>
<name>A0A1W1I8X2_9BACT</name>
<sequence length="692" mass="75327">MPFLPHQRPAVNVAVMALVTGVYFLAGKIGLGFASVHVSASPVWAPAGMAIALLLLFGPSIWPAILAGAFLVNVTTMGSLVTSAAIAVGNTLEGILAAWLLQRFAHGLQAFESTPDILKSALLAGFLSPTVSATIGAGSLLLGQHAAPEQFVVIWLTWWMGDATGILIVTPAILLWAQYPRIEWTRQQGLELGLLLLVLLLTCAVIFGPLMNTGHKYPLQFLLVPIMIWAAFHFGPRETATLTVLLAGWATFGTIHGRGPFASTSENESLLLGQAFLAVNSLMALALAAAVQERKDLEARFLDQAERLVNKRTQELVHTQSRLRTMAQTLTLTEQRERKRMAGELHDYLAQLLVLGKMKLSSLHAQFRSKGGPAETLFQEVDDTFIKALDYTRTLMAELSPSVLHEFGLPTALQWLAEQMEKDRLTVETHVGTSTLTLAEHQAILLFHSIRELLLNVAKHAGTNHAILTLEATDHLLRISVQDHGQGFNTDSLAPAQPGHRFGLFSVKERMEELGGWLRVESVPGKGTTVTLGLPLTPSVSTSEATGDKGQVSSPSAKTTGVRRVLLVDDHAMVRQGLRAILDQYPDLFIIGEAADGREAVSIATKRAPDVIIMDINMPRMDGIEATTRIKKEHPETVIIAVSVNDTPHVRESMRKAGASAFVSKEEASERLYETVMALTSRHEPFLTTEEE</sequence>
<dbReference type="SUPFAM" id="SSF52172">
    <property type="entry name" value="CheY-like"/>
    <property type="match status" value="1"/>
</dbReference>
<evidence type="ECO:0000256" key="23">
    <source>
        <dbReference type="SAM" id="Phobius"/>
    </source>
</evidence>
<dbReference type="InterPro" id="IPR036890">
    <property type="entry name" value="HATPase_C_sf"/>
</dbReference>
<evidence type="ECO:0000256" key="22">
    <source>
        <dbReference type="SAM" id="MobiDB-lite"/>
    </source>
</evidence>
<dbReference type="InterPro" id="IPR050482">
    <property type="entry name" value="Sensor_HK_TwoCompSys"/>
</dbReference>
<evidence type="ECO:0000256" key="16">
    <source>
        <dbReference type="ARBA" id="ARBA00023012"/>
    </source>
</evidence>
<evidence type="ECO:0000256" key="21">
    <source>
        <dbReference type="PROSITE-ProRule" id="PRU00169"/>
    </source>
</evidence>
<feature type="transmembrane region" description="Helical" evidence="23">
    <location>
        <begin position="154"/>
        <end position="177"/>
    </location>
</feature>
<keyword evidence="27" id="KW-1185">Reference proteome</keyword>
<evidence type="ECO:0000313" key="26">
    <source>
        <dbReference type="EMBL" id="SLM49456.1"/>
    </source>
</evidence>
<evidence type="ECO:0000256" key="18">
    <source>
        <dbReference type="ARBA" id="ARBA00023136"/>
    </source>
</evidence>
<feature type="domain" description="Response regulatory" evidence="25">
    <location>
        <begin position="564"/>
        <end position="680"/>
    </location>
</feature>
<dbReference type="InterPro" id="IPR003594">
    <property type="entry name" value="HATPase_dom"/>
</dbReference>
<comment type="function">
    <text evidence="19">Member of the two-component regulatory system NreB/NreC involved in the control of dissimilatory nitrate/nitrite reduction in response to oxygen. NreB functions as a direct oxygen sensor histidine kinase which is autophosphorylated, in the absence of oxygen, probably at the conserved histidine residue, and transfers its phosphate group probably to a conserved aspartate residue of NreC. NreB/NreC activates the expression of the nitrate (narGHJI) and nitrite (nir) reductase operons, as well as the putative nitrate transporter gene narT.</text>
</comment>
<evidence type="ECO:0000256" key="15">
    <source>
        <dbReference type="ARBA" id="ARBA00023004"/>
    </source>
</evidence>
<dbReference type="GO" id="GO:0005886">
    <property type="term" value="C:plasma membrane"/>
    <property type="evidence" value="ECO:0007669"/>
    <property type="project" value="UniProtKB-SubCell"/>
</dbReference>
<feature type="region of interest" description="Disordered" evidence="22">
    <location>
        <begin position="534"/>
        <end position="556"/>
    </location>
</feature>
<dbReference type="PROSITE" id="PS50110">
    <property type="entry name" value="RESPONSE_REGULATORY"/>
    <property type="match status" value="1"/>
</dbReference>
<evidence type="ECO:0000256" key="11">
    <source>
        <dbReference type="ARBA" id="ARBA00022692"/>
    </source>
</evidence>
<dbReference type="RefSeq" id="WP_172834369.1">
    <property type="nucleotide sequence ID" value="NZ_LT828648.1"/>
</dbReference>
<evidence type="ECO:0000313" key="27">
    <source>
        <dbReference type="Proteomes" id="UP000192042"/>
    </source>
</evidence>
<dbReference type="Pfam" id="PF07730">
    <property type="entry name" value="HisKA_3"/>
    <property type="match status" value="1"/>
</dbReference>
<reference evidence="26 27" key="1">
    <citation type="submission" date="2017-03" db="EMBL/GenBank/DDBJ databases">
        <authorList>
            <person name="Afonso C.L."/>
            <person name="Miller P.J."/>
            <person name="Scott M.A."/>
            <person name="Spackman E."/>
            <person name="Goraichik I."/>
            <person name="Dimitrov K.M."/>
            <person name="Suarez D.L."/>
            <person name="Swayne D.E."/>
        </authorList>
    </citation>
    <scope>NUCLEOTIDE SEQUENCE [LARGE SCALE GENOMIC DNA]</scope>
    <source>
        <strain evidence="26">Genome sequencing of Nitrospira japonica strain NJ11</strain>
    </source>
</reference>
<dbReference type="Gene3D" id="3.30.565.10">
    <property type="entry name" value="Histidine kinase-like ATPase, C-terminal domain"/>
    <property type="match status" value="1"/>
</dbReference>
<dbReference type="KEGG" id="nja:NSJP_3289"/>
<keyword evidence="13" id="KW-0418">Kinase</keyword>
<comment type="subcellular location">
    <subcellularLocation>
        <location evidence="4">Cell membrane</location>
        <topology evidence="4">Multi-pass membrane protein</topology>
    </subcellularLocation>
    <subcellularLocation>
        <location evidence="3">Cytoplasm</location>
    </subcellularLocation>
</comment>
<protein>
    <recommendedName>
        <fullName evidence="6">Oxygen sensor histidine kinase NreB</fullName>
        <ecNumber evidence="5">2.7.13.3</ecNumber>
    </recommendedName>
    <alternativeName>
        <fullName evidence="20">Nitrogen regulation protein B</fullName>
    </alternativeName>
</protein>
<proteinExistence type="predicted"/>
<dbReference type="Pfam" id="PF05231">
    <property type="entry name" value="MASE1"/>
    <property type="match status" value="1"/>
</dbReference>
<evidence type="ECO:0000256" key="12">
    <source>
        <dbReference type="ARBA" id="ARBA00022723"/>
    </source>
</evidence>
<dbReference type="InterPro" id="IPR005467">
    <property type="entry name" value="His_kinase_dom"/>
</dbReference>
<evidence type="ECO:0000256" key="19">
    <source>
        <dbReference type="ARBA" id="ARBA00024827"/>
    </source>
</evidence>
<keyword evidence="8" id="KW-0004">4Fe-4S</keyword>
<accession>A0A1W1I8X2</accession>
<evidence type="ECO:0000256" key="20">
    <source>
        <dbReference type="ARBA" id="ARBA00030800"/>
    </source>
</evidence>
<feature type="compositionally biased region" description="Polar residues" evidence="22">
    <location>
        <begin position="541"/>
        <end position="556"/>
    </location>
</feature>
<dbReference type="PRINTS" id="PR00344">
    <property type="entry name" value="BCTRLSENSOR"/>
</dbReference>
<evidence type="ECO:0000256" key="1">
    <source>
        <dbReference type="ARBA" id="ARBA00000085"/>
    </source>
</evidence>
<dbReference type="InterPro" id="IPR058245">
    <property type="entry name" value="NreC/VraR/RcsB-like_REC"/>
</dbReference>
<evidence type="ECO:0000256" key="10">
    <source>
        <dbReference type="ARBA" id="ARBA00022679"/>
    </source>
</evidence>
<dbReference type="EC" id="2.7.13.3" evidence="5"/>
<keyword evidence="14 23" id="KW-1133">Transmembrane helix</keyword>